<gene>
    <name evidence="3" type="ORF">FHS49_003234</name>
</gene>
<dbReference type="EC" id="3.1.-.-" evidence="3"/>
<dbReference type="NCBIfam" id="TIGR02786">
    <property type="entry name" value="addB_alphas"/>
    <property type="match status" value="1"/>
</dbReference>
<dbReference type="SUPFAM" id="SSF52540">
    <property type="entry name" value="P-loop containing nucleoside triphosphate hydrolases"/>
    <property type="match status" value="1"/>
</dbReference>
<dbReference type="InterPro" id="IPR011335">
    <property type="entry name" value="Restrct_endonuc-II-like"/>
</dbReference>
<feature type="region of interest" description="Disordered" evidence="1">
    <location>
        <begin position="701"/>
        <end position="721"/>
    </location>
</feature>
<sequence>MDERNQPRVYTIPHHRAFADALAEGLLKSHGADPLGLARGIILVPNNRAARAITDAFVRRAEGGLLLPRLIPIGDPELDERLGSALDPIGAGDMIPPAVEPMRRRMMLARLVQQERQRAGEPVDAAEAIRLATELARTLDQLLIEGVDPKRLHAIEVESELSAHWQKSLALLSIILDRWPEELKRIGRIDMADRRNRLLDKVAARWKEAPPPGFVIAAGIDSTAPAVAGVLRTVARMAGGSVVFSGLSLSDEMAEEEWIALGPFQPDPLTGFRKRSVETHPQFHLKLLLDRMDVARGEVALWRWGGGHDARAVRSKAIANALTPAEFTDKWGDPETERKLSGIRALEVATPAEEAQAIAIALREALETPERTAALVTPDRALATRVSAHLQRWGIVADDSAGRPLSTRPEGALLLALAEAVAEDFAPVALLALLKHPLVKSGEGRLDWLEKARWLDLALRGPRPPAGLAGVTAYLAGGNDRERYARDKAAKGWPDMATLLEPLENAFRHASSLSACLAALRDAATTLAGDAIWSGIAGRAAAELLSDVEAHAPDGPAGVRIDSIAPLLRRLMDEIAVRPPQGGHPRISIWGLIEARLQQPDLMIVAGLNEGVWPALPSPDPWLAPRVRSELGLASLERRIGLSAHDLAGALGAPQVVATRARRDAASPAIASRFWLRMEAMAGGLTPVEALGSLALEIDKPPDFAPEKQPAPTPPTLDRPKHLSVTQVDRLKADPYAFYAQKMLSLRSLDAIDADPSAAWRGTAVHDILDHWAKDGWKRDALIPLAESFFTRPEVHPLLRALWQPRVMEALAWIDAQIAEGRIEGREPLCAEEKGKVTLGGVELSGTVDRIDRLPNGRLAIVDYKTGKPPSDIAVAEGFAMQLGLLGVIAEKSDFAGLNGVAGAFEYWSLAKAGGQFGSRRSPVDPDGKRGKIVTDDFTTRAAANFLDAAGRWLTGSEPFTAKLHPEHAPYGDYDQLMRLDEWYGREKSAS</sequence>
<keyword evidence="3" id="KW-0067">ATP-binding</keyword>
<evidence type="ECO:0000313" key="3">
    <source>
        <dbReference type="EMBL" id="MBB5687206.1"/>
    </source>
</evidence>
<dbReference type="InterPro" id="IPR014153">
    <property type="entry name" value="Ds_break_AddB"/>
</dbReference>
<dbReference type="Pfam" id="PF12705">
    <property type="entry name" value="PDDEXK_1"/>
    <property type="match status" value="1"/>
</dbReference>
<dbReference type="Gene3D" id="3.90.320.10">
    <property type="match status" value="1"/>
</dbReference>
<dbReference type="EC" id="3.6.4.12" evidence="3"/>
<name>A0A7W9AKL1_9SPHN</name>
<accession>A0A7W9AKL1</accession>
<comment type="caution">
    <text evidence="3">The sequence shown here is derived from an EMBL/GenBank/DDBJ whole genome shotgun (WGS) entry which is preliminary data.</text>
</comment>
<keyword evidence="3" id="KW-0547">Nucleotide-binding</keyword>
<evidence type="ECO:0000259" key="2">
    <source>
        <dbReference type="Pfam" id="PF12705"/>
    </source>
</evidence>
<dbReference type="InterPro" id="IPR038726">
    <property type="entry name" value="PDDEXK_AddAB-type"/>
</dbReference>
<dbReference type="InterPro" id="IPR011604">
    <property type="entry name" value="PDDEXK-like_dom_sf"/>
</dbReference>
<dbReference type="EMBL" id="JACIJC010000005">
    <property type="protein sequence ID" value="MBB5687206.1"/>
    <property type="molecule type" value="Genomic_DNA"/>
</dbReference>
<dbReference type="Proteomes" id="UP000549617">
    <property type="component" value="Unassembled WGS sequence"/>
</dbReference>
<dbReference type="GO" id="GO:0016787">
    <property type="term" value="F:hydrolase activity"/>
    <property type="evidence" value="ECO:0007669"/>
    <property type="project" value="UniProtKB-KW"/>
</dbReference>
<feature type="domain" description="PD-(D/E)XK endonuclease-like" evidence="2">
    <location>
        <begin position="722"/>
        <end position="914"/>
    </location>
</feature>
<dbReference type="InterPro" id="IPR027417">
    <property type="entry name" value="P-loop_NTPase"/>
</dbReference>
<evidence type="ECO:0000256" key="1">
    <source>
        <dbReference type="SAM" id="MobiDB-lite"/>
    </source>
</evidence>
<dbReference type="RefSeq" id="WP_184020444.1">
    <property type="nucleotide sequence ID" value="NZ_JACIJC010000005.1"/>
</dbReference>
<organism evidence="3 4">
    <name type="scientific">Sphingobium boeckii</name>
    <dbReference type="NCBI Taxonomy" id="1082345"/>
    <lineage>
        <taxon>Bacteria</taxon>
        <taxon>Pseudomonadati</taxon>
        <taxon>Pseudomonadota</taxon>
        <taxon>Alphaproteobacteria</taxon>
        <taxon>Sphingomonadales</taxon>
        <taxon>Sphingomonadaceae</taxon>
        <taxon>Sphingobium</taxon>
    </lineage>
</organism>
<evidence type="ECO:0000313" key="4">
    <source>
        <dbReference type="Proteomes" id="UP000549617"/>
    </source>
</evidence>
<keyword evidence="3" id="KW-0378">Hydrolase</keyword>
<dbReference type="AlphaFoldDB" id="A0A7W9AKL1"/>
<keyword evidence="4" id="KW-1185">Reference proteome</keyword>
<keyword evidence="3" id="KW-0347">Helicase</keyword>
<protein>
    <submittedName>
        <fullName evidence="3">ATP-dependent helicase/nuclease subunit B</fullName>
        <ecNumber evidence="3">3.1.-.-</ecNumber>
        <ecNumber evidence="3">3.6.4.12</ecNumber>
    </submittedName>
</protein>
<dbReference type="GO" id="GO:0003678">
    <property type="term" value="F:DNA helicase activity"/>
    <property type="evidence" value="ECO:0007669"/>
    <property type="project" value="UniProtKB-EC"/>
</dbReference>
<reference evidence="3 4" key="1">
    <citation type="submission" date="2020-08" db="EMBL/GenBank/DDBJ databases">
        <title>Genomic Encyclopedia of Type Strains, Phase IV (KMG-IV): sequencing the most valuable type-strain genomes for metagenomic binning, comparative biology and taxonomic classification.</title>
        <authorList>
            <person name="Goeker M."/>
        </authorList>
    </citation>
    <scope>NUCLEOTIDE SEQUENCE [LARGE SCALE GENOMIC DNA]</scope>
    <source>
        <strain evidence="3 4">DSM 25079</strain>
    </source>
</reference>
<dbReference type="SUPFAM" id="SSF52980">
    <property type="entry name" value="Restriction endonuclease-like"/>
    <property type="match status" value="1"/>
</dbReference>
<proteinExistence type="predicted"/>